<organism evidence="2">
    <name type="scientific">Serpula lacrymans var. lacrymans (strain S7.9)</name>
    <name type="common">Dry rot fungus</name>
    <dbReference type="NCBI Taxonomy" id="578457"/>
    <lineage>
        <taxon>Eukaryota</taxon>
        <taxon>Fungi</taxon>
        <taxon>Dikarya</taxon>
        <taxon>Basidiomycota</taxon>
        <taxon>Agaricomycotina</taxon>
        <taxon>Agaricomycetes</taxon>
        <taxon>Agaricomycetidae</taxon>
        <taxon>Boletales</taxon>
        <taxon>Coniophorineae</taxon>
        <taxon>Serpulaceae</taxon>
        <taxon>Serpula</taxon>
    </lineage>
</organism>
<dbReference type="InterPro" id="IPR023213">
    <property type="entry name" value="CAT-like_dom_sf"/>
</dbReference>
<evidence type="ECO:0000313" key="1">
    <source>
        <dbReference type="EMBL" id="EGO23272.1"/>
    </source>
</evidence>
<proteinExistence type="predicted"/>
<accession>F8P294</accession>
<name>F8P294_SERL9</name>
<dbReference type="Gene3D" id="3.30.559.10">
    <property type="entry name" value="Chloramphenicol acetyltransferase-like domain"/>
    <property type="match status" value="1"/>
</dbReference>
<reference evidence="2" key="1">
    <citation type="journal article" date="2011" name="Science">
        <title>The plant cell wall-decomposing machinery underlies the functional diversity of forest fungi.</title>
        <authorList>
            <person name="Eastwood D.C."/>
            <person name="Floudas D."/>
            <person name="Binder M."/>
            <person name="Majcherczyk A."/>
            <person name="Schneider P."/>
            <person name="Aerts A."/>
            <person name="Asiegbu F.O."/>
            <person name="Baker S.E."/>
            <person name="Barry K."/>
            <person name="Bendiksby M."/>
            <person name="Blumentritt M."/>
            <person name="Coutinho P.M."/>
            <person name="Cullen D."/>
            <person name="de Vries R.P."/>
            <person name="Gathman A."/>
            <person name="Goodell B."/>
            <person name="Henrissat B."/>
            <person name="Ihrmark K."/>
            <person name="Kauserud H."/>
            <person name="Kohler A."/>
            <person name="LaButti K."/>
            <person name="Lapidus A."/>
            <person name="Lavin J.L."/>
            <person name="Lee Y.-H."/>
            <person name="Lindquist E."/>
            <person name="Lilly W."/>
            <person name="Lucas S."/>
            <person name="Morin E."/>
            <person name="Murat C."/>
            <person name="Oguiza J.A."/>
            <person name="Park J."/>
            <person name="Pisabarro A.G."/>
            <person name="Riley R."/>
            <person name="Rosling A."/>
            <person name="Salamov A."/>
            <person name="Schmidt O."/>
            <person name="Schmutz J."/>
            <person name="Skrede I."/>
            <person name="Stenlid J."/>
            <person name="Wiebenga A."/>
            <person name="Xie X."/>
            <person name="Kuees U."/>
            <person name="Hibbett D.S."/>
            <person name="Hoffmeister D."/>
            <person name="Hoegberg N."/>
            <person name="Martin F."/>
            <person name="Grigoriev I.V."/>
            <person name="Watkinson S.C."/>
        </authorList>
    </citation>
    <scope>NUCLEOTIDE SEQUENCE [LARGE SCALE GENOMIC DNA]</scope>
    <source>
        <strain evidence="2">S7.9</strain>
    </source>
</reference>
<protein>
    <recommendedName>
        <fullName evidence="3">Condensation domain-containing protein</fullName>
    </recommendedName>
</protein>
<dbReference type="RefSeq" id="XP_007320512.1">
    <property type="nucleotide sequence ID" value="XM_007320450.1"/>
</dbReference>
<dbReference type="AlphaFoldDB" id="F8P294"/>
<dbReference type="SUPFAM" id="SSF52777">
    <property type="entry name" value="CoA-dependent acyltransferases"/>
    <property type="match status" value="1"/>
</dbReference>
<dbReference type="GeneID" id="18820086"/>
<dbReference type="Gene3D" id="3.30.559.30">
    <property type="entry name" value="Nonribosomal peptide synthetase, condensation domain"/>
    <property type="match status" value="1"/>
</dbReference>
<sequence>MDAWSRECLLAEIDSAISRQQLPEPVPFRNYVDYIIAEGNHESDIAWHVDRIRTADIIGFPQCEKSTFTSSSCLGPDFLRVEQLSGMAKVTQTYGIKSSTLSKVAFALVKRHESKRDVVLIPQAEACRSLPVKGITEMCAPTYNIAIDRVDFLSTDTVLELLRRTQYNQDKMTDISAVNYEAVLSAIEQDMTPFSTSSYNFSSIEGNPPYRAIQPGPAGAENDIGIEWTTIVEGEVVKVRVDCDPIFSDRVPAYVDQFFVAVRWLVTNIQARSLEGLEL</sequence>
<dbReference type="KEGG" id="sla:SERLADRAFT_472186"/>
<evidence type="ECO:0000313" key="2">
    <source>
        <dbReference type="Proteomes" id="UP000008064"/>
    </source>
</evidence>
<evidence type="ECO:0008006" key="3">
    <source>
        <dbReference type="Google" id="ProtNLM"/>
    </source>
</evidence>
<gene>
    <name evidence="1" type="ORF">SERLADRAFT_472186</name>
</gene>
<dbReference type="EMBL" id="GL945436">
    <property type="protein sequence ID" value="EGO23272.1"/>
    <property type="molecule type" value="Genomic_DNA"/>
</dbReference>
<dbReference type="OrthoDB" id="416786at2759"/>
<dbReference type="HOGENOM" id="CLU_087071_0_0_1"/>
<dbReference type="Proteomes" id="UP000008064">
    <property type="component" value="Unassembled WGS sequence"/>
</dbReference>